<dbReference type="PANTHER" id="PTHR18929">
    <property type="entry name" value="PROTEIN DISULFIDE ISOMERASE"/>
    <property type="match status" value="1"/>
</dbReference>
<comment type="similarity">
    <text evidence="3">Belongs to the protein disulfide isomerase family.</text>
</comment>
<proteinExistence type="inferred from homology"/>
<keyword evidence="6" id="KW-0413">Isomerase</keyword>
<feature type="region of interest" description="Disordered" evidence="8">
    <location>
        <begin position="136"/>
        <end position="156"/>
    </location>
</feature>
<feature type="compositionally biased region" description="Basic and acidic residues" evidence="8">
    <location>
        <begin position="136"/>
        <end position="152"/>
    </location>
</feature>
<feature type="compositionally biased region" description="Polar residues" evidence="8">
    <location>
        <begin position="64"/>
        <end position="73"/>
    </location>
</feature>
<sequence length="394" mass="45954">MSYFSHDKAIGKGTVDRRRRHSLRFVWWVLLFLCFCVFVVFNPYATSLLFPGLRRALRERENSAASETQSSLAESAFHRSQLEATHSARAAETRRPAMRRGVKYYRWSHMASSQLQRQQPGTIFFLFYDEKQLAESDKKTPDYGENGRRQEGGGEDQEGKLLSAFQDVAVDFSSQPIFHVSVMKSLMHHWAYILPEGSEEQLPLALIVEMNRGWKKFILNDRHLNYEKLRNFEEQYLRGQLTPSLRSESASTVEPRPQQVVVPLVGDTFRKNVIESRHDALVFFYAPWCGFCKRFEPRLRQLAAEFSKIRSLRFYKMDVTKNDIDHPHTRVERVPHVVLYLREKKTDVPLRFDHSVEDVVGYGKEFLLQHATCKHIDLENGEDCDFGDTPAHEF</sequence>
<dbReference type="InterPro" id="IPR036249">
    <property type="entry name" value="Thioredoxin-like_sf"/>
</dbReference>
<evidence type="ECO:0000256" key="7">
    <source>
        <dbReference type="ARBA" id="ARBA00023284"/>
    </source>
</evidence>
<dbReference type="SUPFAM" id="SSF52833">
    <property type="entry name" value="Thioredoxin-like"/>
    <property type="match status" value="1"/>
</dbReference>
<evidence type="ECO:0000256" key="6">
    <source>
        <dbReference type="ARBA" id="ARBA00023235"/>
    </source>
</evidence>
<dbReference type="STRING" id="94643.A0A2A9MCS1"/>
<evidence type="ECO:0000313" key="11">
    <source>
        <dbReference type="EMBL" id="PFH33463.1"/>
    </source>
</evidence>
<evidence type="ECO:0000256" key="2">
    <source>
        <dbReference type="ARBA" id="ARBA00004319"/>
    </source>
</evidence>
<comment type="caution">
    <text evidence="11">The sequence shown here is derived from an EMBL/GenBank/DDBJ whole genome shotgun (WGS) entry which is preliminary data.</text>
</comment>
<dbReference type="GO" id="GO:0005788">
    <property type="term" value="C:endoplasmic reticulum lumen"/>
    <property type="evidence" value="ECO:0007669"/>
    <property type="project" value="UniProtKB-SubCell"/>
</dbReference>
<dbReference type="Pfam" id="PF00085">
    <property type="entry name" value="Thioredoxin"/>
    <property type="match status" value="1"/>
</dbReference>
<dbReference type="PROSITE" id="PS51352">
    <property type="entry name" value="THIOREDOXIN_2"/>
    <property type="match status" value="1"/>
</dbReference>
<feature type="transmembrane region" description="Helical" evidence="9">
    <location>
        <begin position="25"/>
        <end position="45"/>
    </location>
</feature>
<evidence type="ECO:0000256" key="3">
    <source>
        <dbReference type="ARBA" id="ARBA00006347"/>
    </source>
</evidence>
<keyword evidence="12" id="KW-1185">Reference proteome</keyword>
<dbReference type="VEuPathDB" id="ToxoDB:BESB_076800"/>
<organism evidence="11 12">
    <name type="scientific">Besnoitia besnoiti</name>
    <name type="common">Apicomplexan protozoan</name>
    <dbReference type="NCBI Taxonomy" id="94643"/>
    <lineage>
        <taxon>Eukaryota</taxon>
        <taxon>Sar</taxon>
        <taxon>Alveolata</taxon>
        <taxon>Apicomplexa</taxon>
        <taxon>Conoidasida</taxon>
        <taxon>Coccidia</taxon>
        <taxon>Eucoccidiorida</taxon>
        <taxon>Eimeriorina</taxon>
        <taxon>Sarcocystidae</taxon>
        <taxon>Besnoitia</taxon>
    </lineage>
</organism>
<dbReference type="GO" id="GO:0006457">
    <property type="term" value="P:protein folding"/>
    <property type="evidence" value="ECO:0007669"/>
    <property type="project" value="TreeGrafter"/>
</dbReference>
<protein>
    <recommendedName>
        <fullName evidence="4">protein disulfide-isomerase</fullName>
        <ecNumber evidence="4">5.3.4.1</ecNumber>
    </recommendedName>
</protein>
<dbReference type="PANTHER" id="PTHR18929:SF132">
    <property type="entry name" value="PROTEIN DISULFIDE-ISOMERASE A3"/>
    <property type="match status" value="1"/>
</dbReference>
<comment type="subcellular location">
    <subcellularLocation>
        <location evidence="2">Endoplasmic reticulum lumen</location>
    </subcellularLocation>
</comment>
<dbReference type="KEGG" id="bbes:BESB_076800"/>
<evidence type="ECO:0000256" key="4">
    <source>
        <dbReference type="ARBA" id="ARBA00012723"/>
    </source>
</evidence>
<feature type="domain" description="Thioredoxin" evidence="10">
    <location>
        <begin position="250"/>
        <end position="394"/>
    </location>
</feature>
<keyword evidence="9" id="KW-0472">Membrane</keyword>
<reference evidence="11 12" key="1">
    <citation type="submission" date="2017-09" db="EMBL/GenBank/DDBJ databases">
        <title>Genome sequencing of Besnoitia besnoiti strain Bb-Ger1.</title>
        <authorList>
            <person name="Schares G."/>
            <person name="Venepally P."/>
            <person name="Lorenzi H.A."/>
        </authorList>
    </citation>
    <scope>NUCLEOTIDE SEQUENCE [LARGE SCALE GENOMIC DNA]</scope>
    <source>
        <strain evidence="11 12">Bb-Ger1</strain>
    </source>
</reference>
<dbReference type="RefSeq" id="XP_029217472.1">
    <property type="nucleotide sequence ID" value="XM_029366041.1"/>
</dbReference>
<evidence type="ECO:0000256" key="8">
    <source>
        <dbReference type="SAM" id="MobiDB-lite"/>
    </source>
</evidence>
<keyword evidence="9" id="KW-0812">Transmembrane</keyword>
<dbReference type="InterPro" id="IPR013766">
    <property type="entry name" value="Thioredoxin_domain"/>
</dbReference>
<dbReference type="EMBL" id="NWUJ01000008">
    <property type="protein sequence ID" value="PFH33463.1"/>
    <property type="molecule type" value="Genomic_DNA"/>
</dbReference>
<feature type="region of interest" description="Disordered" evidence="8">
    <location>
        <begin position="64"/>
        <end position="95"/>
    </location>
</feature>
<evidence type="ECO:0000256" key="9">
    <source>
        <dbReference type="SAM" id="Phobius"/>
    </source>
</evidence>
<evidence type="ECO:0000256" key="5">
    <source>
        <dbReference type="ARBA" id="ARBA00022824"/>
    </source>
</evidence>
<evidence type="ECO:0000256" key="1">
    <source>
        <dbReference type="ARBA" id="ARBA00001182"/>
    </source>
</evidence>
<dbReference type="AlphaFoldDB" id="A0A2A9MCS1"/>
<dbReference type="Proteomes" id="UP000224006">
    <property type="component" value="Chromosome VII"/>
</dbReference>
<keyword evidence="7" id="KW-0676">Redox-active center</keyword>
<dbReference type="GO" id="GO:0003756">
    <property type="term" value="F:protein disulfide isomerase activity"/>
    <property type="evidence" value="ECO:0007669"/>
    <property type="project" value="UniProtKB-EC"/>
</dbReference>
<dbReference type="GO" id="GO:0034976">
    <property type="term" value="P:response to endoplasmic reticulum stress"/>
    <property type="evidence" value="ECO:0007669"/>
    <property type="project" value="TreeGrafter"/>
</dbReference>
<keyword evidence="5" id="KW-0256">Endoplasmic reticulum</keyword>
<evidence type="ECO:0000313" key="12">
    <source>
        <dbReference type="Proteomes" id="UP000224006"/>
    </source>
</evidence>
<name>A0A2A9MCS1_BESBE</name>
<evidence type="ECO:0000259" key="10">
    <source>
        <dbReference type="PROSITE" id="PS51352"/>
    </source>
</evidence>
<dbReference type="Gene3D" id="3.40.30.10">
    <property type="entry name" value="Glutaredoxin"/>
    <property type="match status" value="2"/>
</dbReference>
<keyword evidence="9" id="KW-1133">Transmembrane helix</keyword>
<gene>
    <name evidence="11" type="ORF">BESB_076800</name>
</gene>
<dbReference type="OrthoDB" id="72053at2759"/>
<dbReference type="GeneID" id="40312606"/>
<dbReference type="EC" id="5.3.4.1" evidence="4"/>
<accession>A0A2A9MCS1</accession>
<comment type="catalytic activity">
    <reaction evidence="1">
        <text>Catalyzes the rearrangement of -S-S- bonds in proteins.</text>
        <dbReference type="EC" id="5.3.4.1"/>
    </reaction>
</comment>